<proteinExistence type="inferred from homology"/>
<feature type="domain" description="Glutamine amidotransferase type-2" evidence="8">
    <location>
        <begin position="2"/>
        <end position="209"/>
    </location>
</feature>
<dbReference type="Gene3D" id="3.60.20.10">
    <property type="entry name" value="Glutamine Phosphoribosylpyrophosphate, subunit 1, domain 1"/>
    <property type="match status" value="1"/>
</dbReference>
<keyword evidence="10" id="KW-1185">Reference proteome</keyword>
<name>A0ABY0IJD5_9BACT</name>
<dbReference type="CDD" id="cd00712">
    <property type="entry name" value="AsnB"/>
    <property type="match status" value="1"/>
</dbReference>
<comment type="similarity">
    <text evidence="2">Belongs to the asparagine synthetase family.</text>
</comment>
<evidence type="ECO:0000256" key="3">
    <source>
        <dbReference type="ARBA" id="ARBA00012737"/>
    </source>
</evidence>
<dbReference type="InterPro" id="IPR001962">
    <property type="entry name" value="Asn_synthase"/>
</dbReference>
<dbReference type="GO" id="GO:0004066">
    <property type="term" value="F:asparagine synthase (glutamine-hydrolyzing) activity"/>
    <property type="evidence" value="ECO:0007669"/>
    <property type="project" value="UniProtKB-EC"/>
</dbReference>
<dbReference type="Pfam" id="PF00733">
    <property type="entry name" value="Asn_synthase"/>
    <property type="match status" value="1"/>
</dbReference>
<keyword evidence="4" id="KW-0547">Nucleotide-binding</keyword>
<dbReference type="Pfam" id="PF13537">
    <property type="entry name" value="GATase_7"/>
    <property type="match status" value="1"/>
</dbReference>
<evidence type="ECO:0000256" key="4">
    <source>
        <dbReference type="ARBA" id="ARBA00022741"/>
    </source>
</evidence>
<evidence type="ECO:0000259" key="8">
    <source>
        <dbReference type="PROSITE" id="PS51278"/>
    </source>
</evidence>
<dbReference type="EC" id="6.3.5.4" evidence="3"/>
<dbReference type="RefSeq" id="WP_114706008.1">
    <property type="nucleotide sequence ID" value="NZ_QDKL01000001.1"/>
</dbReference>
<comment type="pathway">
    <text evidence="1">Amino-acid biosynthesis; L-asparagine biosynthesis; L-asparagine from L-aspartate (L-Gln route): step 1/1.</text>
</comment>
<comment type="caution">
    <text evidence="9">The sequence shown here is derived from an EMBL/GenBank/DDBJ whole genome shotgun (WGS) entry which is preliminary data.</text>
</comment>
<evidence type="ECO:0000256" key="6">
    <source>
        <dbReference type="ARBA" id="ARBA00022962"/>
    </source>
</evidence>
<evidence type="ECO:0000256" key="1">
    <source>
        <dbReference type="ARBA" id="ARBA00005187"/>
    </source>
</evidence>
<dbReference type="PROSITE" id="PS51278">
    <property type="entry name" value="GATASE_TYPE_2"/>
    <property type="match status" value="1"/>
</dbReference>
<organism evidence="9 10">
    <name type="scientific">Halobacteriovorax vibrionivorans</name>
    <dbReference type="NCBI Taxonomy" id="2152716"/>
    <lineage>
        <taxon>Bacteria</taxon>
        <taxon>Pseudomonadati</taxon>
        <taxon>Bdellovibrionota</taxon>
        <taxon>Bacteriovoracia</taxon>
        <taxon>Bacteriovoracales</taxon>
        <taxon>Halobacteriovoraceae</taxon>
        <taxon>Halobacteriovorax</taxon>
    </lineage>
</organism>
<accession>A0ABY0IJD5</accession>
<evidence type="ECO:0000256" key="5">
    <source>
        <dbReference type="ARBA" id="ARBA00022840"/>
    </source>
</evidence>
<dbReference type="PANTHER" id="PTHR43284:SF1">
    <property type="entry name" value="ASPARAGINE SYNTHETASE"/>
    <property type="match status" value="1"/>
</dbReference>
<reference evidence="10" key="1">
    <citation type="journal article" date="2019" name="Int. J. Syst. Evol. Microbiol.">
        <title>Halobacteriovorax valvorus sp. nov., a novel prokaryotic predator isolated from coastal seawater of China.</title>
        <authorList>
            <person name="Chen M.-X."/>
        </authorList>
    </citation>
    <scope>NUCLEOTIDE SEQUENCE [LARGE SCALE GENOMIC DNA]</scope>
    <source>
        <strain evidence="10">BL9</strain>
    </source>
</reference>
<evidence type="ECO:0000313" key="10">
    <source>
        <dbReference type="Proteomes" id="UP000443582"/>
    </source>
</evidence>
<dbReference type="InterPro" id="IPR051786">
    <property type="entry name" value="ASN_synthetase/amidase"/>
</dbReference>
<dbReference type="PIRSF" id="PIRSF001589">
    <property type="entry name" value="Asn_synthetase_glu-h"/>
    <property type="match status" value="1"/>
</dbReference>
<comment type="catalytic activity">
    <reaction evidence="7">
        <text>L-aspartate + L-glutamine + ATP + H2O = L-asparagine + L-glutamate + AMP + diphosphate + H(+)</text>
        <dbReference type="Rhea" id="RHEA:12228"/>
        <dbReference type="ChEBI" id="CHEBI:15377"/>
        <dbReference type="ChEBI" id="CHEBI:15378"/>
        <dbReference type="ChEBI" id="CHEBI:29985"/>
        <dbReference type="ChEBI" id="CHEBI:29991"/>
        <dbReference type="ChEBI" id="CHEBI:30616"/>
        <dbReference type="ChEBI" id="CHEBI:33019"/>
        <dbReference type="ChEBI" id="CHEBI:58048"/>
        <dbReference type="ChEBI" id="CHEBI:58359"/>
        <dbReference type="ChEBI" id="CHEBI:456215"/>
        <dbReference type="EC" id="6.3.5.4"/>
    </reaction>
</comment>
<dbReference type="InterPro" id="IPR017932">
    <property type="entry name" value="GATase_2_dom"/>
</dbReference>
<dbReference type="InterPro" id="IPR033738">
    <property type="entry name" value="AsnB_N"/>
</dbReference>
<evidence type="ECO:0000313" key="9">
    <source>
        <dbReference type="EMBL" id="RZF23066.1"/>
    </source>
</evidence>
<evidence type="ECO:0000256" key="2">
    <source>
        <dbReference type="ARBA" id="ARBA00005752"/>
    </source>
</evidence>
<dbReference type="CDD" id="cd01991">
    <property type="entry name" value="Asn_synthase_B_C"/>
    <property type="match status" value="1"/>
</dbReference>
<dbReference type="InterPro" id="IPR029055">
    <property type="entry name" value="Ntn_hydrolases_N"/>
</dbReference>
<evidence type="ECO:0000256" key="7">
    <source>
        <dbReference type="ARBA" id="ARBA00048741"/>
    </source>
</evidence>
<dbReference type="SUPFAM" id="SSF52402">
    <property type="entry name" value="Adenine nucleotide alpha hydrolases-like"/>
    <property type="match status" value="1"/>
</dbReference>
<keyword evidence="6" id="KW-0315">Glutamine amidotransferase</keyword>
<sequence length="619" mass="71966">MCGINGIVSLSNPYSMKSKISQMNEHIKHRGPDSSSYVQIQNATLGHTRLSIHDLSENGSQPMFTKSKRYIIVFNGEIYNYQKLKRKYKIHTLSTSDTEVLIELIELIGIKRACEEIIGMFAFSVYDTKKQVIYLCRDRIGEKPLYKYNDSQTIYFSSELKSFEPFIKKEVSEKGLESFFSSSYINEKSSIFENVSKVEPGQIVEINTLNLKEKSFYYWSLDEEYNKSKGSYRKTFNSAIKDLDEILKEVIDEQLDSDVPIGSFLSGGVDSSLVSAIAQNISTKPINTFSIGFRDPKYNEAVYAKEVANYLKTNHTELYTKPEDCISLVHDIKKIYDEPFADSSQLPTLLLSRLTKEHVTVCLSGDGGDEVFCGYERYLMTNKLKKYNKNIPYVLKKALKLLTPTLNIPLIKDLSPISYHKAEKLNDLFESKSDIEIYKYFLNHWNNINPLIKGNNQLTHYRFDNGVNLYDQMCLFDMKTYLPSDIFTKVDRASMSTSLETRAPLVDKRIIEFSLKLPIDYKVHEGQGKYILREILYKYVDKKLIERPKKGFSVPIEKWLRNELKEWATPIILKDNSYLDKSVVKKLYNEHMNGIRNWSRPLWDIIIFNEWYQEYVESK</sequence>
<dbReference type="SUPFAM" id="SSF56235">
    <property type="entry name" value="N-terminal nucleophile aminohydrolases (Ntn hydrolases)"/>
    <property type="match status" value="1"/>
</dbReference>
<dbReference type="Gene3D" id="3.40.50.620">
    <property type="entry name" value="HUPs"/>
    <property type="match status" value="1"/>
</dbReference>
<dbReference type="NCBIfam" id="TIGR01536">
    <property type="entry name" value="asn_synth_AEB"/>
    <property type="match status" value="1"/>
</dbReference>
<keyword evidence="5" id="KW-0067">ATP-binding</keyword>
<keyword evidence="9" id="KW-0436">Ligase</keyword>
<dbReference type="Proteomes" id="UP000443582">
    <property type="component" value="Unassembled WGS sequence"/>
</dbReference>
<dbReference type="EMBL" id="QDKL01000001">
    <property type="protein sequence ID" value="RZF23066.1"/>
    <property type="molecule type" value="Genomic_DNA"/>
</dbReference>
<dbReference type="PANTHER" id="PTHR43284">
    <property type="entry name" value="ASPARAGINE SYNTHETASE (GLUTAMINE-HYDROLYZING)"/>
    <property type="match status" value="1"/>
</dbReference>
<dbReference type="InterPro" id="IPR014729">
    <property type="entry name" value="Rossmann-like_a/b/a_fold"/>
</dbReference>
<gene>
    <name evidence="9" type="primary">asnB</name>
    <name evidence="9" type="ORF">DAY19_04655</name>
</gene>
<protein>
    <recommendedName>
        <fullName evidence="3">asparagine synthase (glutamine-hydrolyzing)</fullName>
        <ecNumber evidence="3">6.3.5.4</ecNumber>
    </recommendedName>
</protein>
<dbReference type="InterPro" id="IPR006426">
    <property type="entry name" value="Asn_synth_AEB"/>
</dbReference>